<dbReference type="InterPro" id="IPR006300">
    <property type="entry name" value="FlgB"/>
</dbReference>
<dbReference type="Proteomes" id="UP000191931">
    <property type="component" value="Unassembled WGS sequence"/>
</dbReference>
<comment type="similarity">
    <text evidence="2 6">Belongs to the flagella basal body rod proteins family.</text>
</comment>
<evidence type="ECO:0000256" key="4">
    <source>
        <dbReference type="ARBA" id="ARBA00023143"/>
    </source>
</evidence>
<accession>A0A1W1H9V6</accession>
<organism evidence="7 8">
    <name type="scientific">Desulfamplus magnetovallimortis</name>
    <dbReference type="NCBI Taxonomy" id="1246637"/>
    <lineage>
        <taxon>Bacteria</taxon>
        <taxon>Pseudomonadati</taxon>
        <taxon>Thermodesulfobacteriota</taxon>
        <taxon>Desulfobacteria</taxon>
        <taxon>Desulfobacterales</taxon>
        <taxon>Desulfobacteraceae</taxon>
        <taxon>Desulfamplus</taxon>
    </lineage>
</organism>
<evidence type="ECO:0000256" key="3">
    <source>
        <dbReference type="ARBA" id="ARBA00014376"/>
    </source>
</evidence>
<dbReference type="OrthoDB" id="9788334at2"/>
<name>A0A1W1H9V6_9BACT</name>
<dbReference type="PANTHER" id="PTHR30435">
    <property type="entry name" value="FLAGELLAR PROTEIN"/>
    <property type="match status" value="1"/>
</dbReference>
<evidence type="ECO:0000256" key="6">
    <source>
        <dbReference type="PIRNR" id="PIRNR002889"/>
    </source>
</evidence>
<evidence type="ECO:0000256" key="5">
    <source>
        <dbReference type="ARBA" id="ARBA00024934"/>
    </source>
</evidence>
<reference evidence="7 8" key="1">
    <citation type="submission" date="2017-03" db="EMBL/GenBank/DDBJ databases">
        <authorList>
            <person name="Afonso C.L."/>
            <person name="Miller P.J."/>
            <person name="Scott M.A."/>
            <person name="Spackman E."/>
            <person name="Goraichik I."/>
            <person name="Dimitrov K.M."/>
            <person name="Suarez D.L."/>
            <person name="Swayne D.E."/>
        </authorList>
    </citation>
    <scope>NUCLEOTIDE SEQUENCE [LARGE SCALE GENOMIC DNA]</scope>
    <source>
        <strain evidence="7">PRJEB14757</strain>
    </source>
</reference>
<keyword evidence="8" id="KW-1185">Reference proteome</keyword>
<evidence type="ECO:0000256" key="1">
    <source>
        <dbReference type="ARBA" id="ARBA00004117"/>
    </source>
</evidence>
<comment type="subunit">
    <text evidence="6">The basal body constitutes a major portion of the flagellar organelle and consists of a number of rings mounted on a central rod.</text>
</comment>
<evidence type="ECO:0000313" key="7">
    <source>
        <dbReference type="EMBL" id="SLM29264.1"/>
    </source>
</evidence>
<dbReference type="EMBL" id="FWEV01000083">
    <property type="protein sequence ID" value="SLM29264.1"/>
    <property type="molecule type" value="Genomic_DNA"/>
</dbReference>
<dbReference type="NCBIfam" id="TIGR01396">
    <property type="entry name" value="FlgB"/>
    <property type="match status" value="1"/>
</dbReference>
<keyword evidence="4 6" id="KW-0975">Bacterial flagellum</keyword>
<dbReference type="STRING" id="1246637.MTBBW1_1730062"/>
<comment type="function">
    <text evidence="5 6">Structural component of flagellum, the bacterial motility apparatus. Part of the rod structure of flagellar basal body.</text>
</comment>
<dbReference type="PANTHER" id="PTHR30435:SF12">
    <property type="entry name" value="FLAGELLAR BASAL BODY ROD PROTEIN FLGB"/>
    <property type="match status" value="1"/>
</dbReference>
<dbReference type="GO" id="GO:0071978">
    <property type="term" value="P:bacterial-type flagellum-dependent swarming motility"/>
    <property type="evidence" value="ECO:0007669"/>
    <property type="project" value="TreeGrafter"/>
</dbReference>
<evidence type="ECO:0000256" key="2">
    <source>
        <dbReference type="ARBA" id="ARBA00009677"/>
    </source>
</evidence>
<proteinExistence type="inferred from homology"/>
<dbReference type="AlphaFoldDB" id="A0A1W1H9V6"/>
<dbReference type="PIRSF" id="PIRSF002889">
    <property type="entry name" value="Rod_FlgB"/>
    <property type="match status" value="1"/>
</dbReference>
<gene>
    <name evidence="7" type="primary">flgB</name>
    <name evidence="7" type="ORF">MTBBW1_1730062</name>
</gene>
<protein>
    <recommendedName>
        <fullName evidence="3 6">Flagellar basal body rod protein FlgB</fullName>
    </recommendedName>
</protein>
<comment type="subcellular location">
    <subcellularLocation>
        <location evidence="1 6">Bacterial flagellum basal body</location>
    </subcellularLocation>
</comment>
<dbReference type="GO" id="GO:0030694">
    <property type="term" value="C:bacterial-type flagellum basal body, rod"/>
    <property type="evidence" value="ECO:0007669"/>
    <property type="project" value="InterPro"/>
</dbReference>
<evidence type="ECO:0000313" key="8">
    <source>
        <dbReference type="Proteomes" id="UP000191931"/>
    </source>
</evidence>
<sequence>MSDSRIYNRTFDLLSNSLDISAKRHNLIAGNIANMDTIGYKPRDLDFLKTLEKAMGETKPQQKIDMTHEKHFPGIEEDSPFSMKLYNTESVDANHLDSVNIDTEMTNIVENNIKYRVTAEMLLRKMTILKTTIQEAGQ</sequence>
<dbReference type="RefSeq" id="WP_080806077.1">
    <property type="nucleotide sequence ID" value="NZ_LT828552.1"/>
</dbReference>